<dbReference type="Proteomes" id="UP000297070">
    <property type="component" value="Segment"/>
</dbReference>
<evidence type="ECO:0000256" key="1">
    <source>
        <dbReference type="SAM" id="MobiDB-lite"/>
    </source>
</evidence>
<proteinExistence type="predicted"/>
<accession>A0A4D6E2F4</accession>
<reference evidence="2 3" key="1">
    <citation type="submission" date="2019-03" db="EMBL/GenBank/DDBJ databases">
        <authorList>
            <person name="Douthitt C."/>
            <person name="D'Elia T."/>
            <person name="Bockoras C."/>
            <person name="Boss C."/>
            <person name="Clemons M."/>
            <person name="Green W."/>
            <person name="Harel H."/>
            <person name="Larralde J."/>
            <person name="Lopez M."/>
            <person name="Magana D."/>
            <person name="Miguel M."/>
            <person name="Muschweck L."/>
            <person name="Olivos K."/>
            <person name="Racette D."/>
            <person name="Reynolds M."/>
            <person name="Ru Y."/>
            <person name="Santana M."/>
            <person name="Simon R."/>
            <person name="Smotrilla K."/>
            <person name="Sufficool B."/>
            <person name="Tamayo B."/>
            <person name="Tirado E."/>
            <person name="Vajanyi M."/>
            <person name="Weger M."/>
            <person name="Wehr A."/>
            <person name="Whitaker K."/>
            <person name="Garlena R.A."/>
            <person name="Russell D.A."/>
            <person name="Pope W.H."/>
            <person name="Jacobs-Sera D."/>
            <person name="Hatfull G.F."/>
        </authorList>
    </citation>
    <scope>NUCLEOTIDE SEQUENCE [LARGE SCALE GENOMIC DNA]</scope>
</reference>
<protein>
    <submittedName>
        <fullName evidence="2">Uncharacterized protein</fullName>
    </submittedName>
</protein>
<gene>
    <name evidence="2" type="primary">72</name>
    <name evidence="2" type="ORF">SEA_GODONK_72</name>
</gene>
<dbReference type="EMBL" id="MK620899">
    <property type="protein sequence ID" value="QBZ72691.1"/>
    <property type="molecule type" value="Genomic_DNA"/>
</dbReference>
<sequence length="108" mass="12111">MKLDEDDALLQELEVVIENNMWLGNVLSVEDDHAVCEYGAIYWSSCGVFALPIKILDVYAENAYESGPLGYPTGPREFTQSGIKQPFQGGMVHRDKDQRGTIEWSKNA</sequence>
<dbReference type="GeneID" id="55012908"/>
<organism evidence="2 3">
    <name type="scientific">Gordonia phage GodonK</name>
    <dbReference type="NCBI Taxonomy" id="2562192"/>
    <lineage>
        <taxon>Viruses</taxon>
        <taxon>Duplodnaviria</taxon>
        <taxon>Heunggongvirae</taxon>
        <taxon>Uroviricota</taxon>
        <taxon>Caudoviricetes</taxon>
        <taxon>Godonkavirus</taxon>
        <taxon>Godonkavirus godonK</taxon>
    </lineage>
</organism>
<dbReference type="RefSeq" id="YP_009821456.1">
    <property type="nucleotide sequence ID" value="NC_048176.1"/>
</dbReference>
<name>A0A4D6E2F4_9CAUD</name>
<feature type="region of interest" description="Disordered" evidence="1">
    <location>
        <begin position="89"/>
        <end position="108"/>
    </location>
</feature>
<keyword evidence="3" id="KW-1185">Reference proteome</keyword>
<dbReference type="KEGG" id="vg:55012908"/>
<evidence type="ECO:0000313" key="3">
    <source>
        <dbReference type="Proteomes" id="UP000297070"/>
    </source>
</evidence>
<evidence type="ECO:0000313" key="2">
    <source>
        <dbReference type="EMBL" id="QBZ72691.1"/>
    </source>
</evidence>